<dbReference type="Pfam" id="PF02706">
    <property type="entry name" value="Wzz"/>
    <property type="match status" value="1"/>
</dbReference>
<dbReference type="GO" id="GO:0005886">
    <property type="term" value="C:plasma membrane"/>
    <property type="evidence" value="ECO:0007669"/>
    <property type="project" value="UniProtKB-SubCell"/>
</dbReference>
<evidence type="ECO:0000256" key="2">
    <source>
        <dbReference type="ARBA" id="ARBA00022475"/>
    </source>
</evidence>
<evidence type="ECO:0000313" key="10">
    <source>
        <dbReference type="EMBL" id="CUB05487.1"/>
    </source>
</evidence>
<protein>
    <submittedName>
        <fullName evidence="10">Chain length determinant protein</fullName>
    </submittedName>
</protein>
<evidence type="ECO:0000256" key="3">
    <source>
        <dbReference type="ARBA" id="ARBA00022692"/>
    </source>
</evidence>
<evidence type="ECO:0000256" key="1">
    <source>
        <dbReference type="ARBA" id="ARBA00004651"/>
    </source>
</evidence>
<dbReference type="Proteomes" id="UP000182108">
    <property type="component" value="Unassembled WGS sequence"/>
</dbReference>
<keyword evidence="4 8" id="KW-1133">Transmembrane helix</keyword>
<keyword evidence="5 8" id="KW-0472">Membrane</keyword>
<proteinExistence type="predicted"/>
<feature type="transmembrane region" description="Helical" evidence="8">
    <location>
        <begin position="37"/>
        <end position="55"/>
    </location>
</feature>
<organism evidence="10 11">
    <name type="scientific">Tepidiphilus thermophilus</name>
    <dbReference type="NCBI Taxonomy" id="876478"/>
    <lineage>
        <taxon>Bacteria</taxon>
        <taxon>Pseudomonadati</taxon>
        <taxon>Pseudomonadota</taxon>
        <taxon>Hydrogenophilia</taxon>
        <taxon>Hydrogenophilales</taxon>
        <taxon>Hydrogenophilaceae</taxon>
        <taxon>Tepidiphilus</taxon>
    </lineage>
</organism>
<feature type="coiled-coil region" evidence="6">
    <location>
        <begin position="165"/>
        <end position="213"/>
    </location>
</feature>
<dbReference type="AlphaFoldDB" id="A0A0K6IQ95"/>
<accession>A0A0K6IQ95</accession>
<dbReference type="EMBL" id="CYHH01000002">
    <property type="protein sequence ID" value="CUB05487.1"/>
    <property type="molecule type" value="Genomic_DNA"/>
</dbReference>
<keyword evidence="6" id="KW-0175">Coiled coil</keyword>
<dbReference type="RefSeq" id="WP_141654644.1">
    <property type="nucleotide sequence ID" value="NZ_CYHH01000002.1"/>
</dbReference>
<name>A0A0K6IQ95_9PROT</name>
<evidence type="ECO:0000256" key="5">
    <source>
        <dbReference type="ARBA" id="ARBA00023136"/>
    </source>
</evidence>
<evidence type="ECO:0000256" key="8">
    <source>
        <dbReference type="SAM" id="Phobius"/>
    </source>
</evidence>
<evidence type="ECO:0000259" key="9">
    <source>
        <dbReference type="Pfam" id="PF02706"/>
    </source>
</evidence>
<evidence type="ECO:0000313" key="11">
    <source>
        <dbReference type="Proteomes" id="UP000182108"/>
    </source>
</evidence>
<keyword evidence="2" id="KW-1003">Cell membrane</keyword>
<evidence type="ECO:0000256" key="4">
    <source>
        <dbReference type="ARBA" id="ARBA00022989"/>
    </source>
</evidence>
<feature type="domain" description="Polysaccharide chain length determinant N-terminal" evidence="9">
    <location>
        <begin position="20"/>
        <end position="72"/>
    </location>
</feature>
<keyword evidence="11" id="KW-1185">Reference proteome</keyword>
<dbReference type="InterPro" id="IPR003856">
    <property type="entry name" value="LPS_length_determ_N"/>
</dbReference>
<reference evidence="11" key="1">
    <citation type="submission" date="2015-08" db="EMBL/GenBank/DDBJ databases">
        <authorList>
            <person name="Babu N.S."/>
            <person name="Beckwith C.J."/>
            <person name="Beseler K.G."/>
            <person name="Brison A."/>
            <person name="Carone J.V."/>
            <person name="Caskin T.P."/>
            <person name="Diamond M."/>
            <person name="Durham M.E."/>
            <person name="Foxe J.M."/>
            <person name="Go M."/>
            <person name="Henderson B.A."/>
            <person name="Jones I.B."/>
            <person name="McGettigan J.A."/>
            <person name="Micheletti S.J."/>
            <person name="Nasrallah M.E."/>
            <person name="Ortiz D."/>
            <person name="Piller C.R."/>
            <person name="Privatt S.R."/>
            <person name="Schneider S.L."/>
            <person name="Sharp S."/>
            <person name="Smith T.C."/>
            <person name="Stanton J.D."/>
            <person name="Ullery H.E."/>
            <person name="Wilson R.J."/>
            <person name="Serrano M.G."/>
            <person name="Buck G."/>
            <person name="Lee V."/>
            <person name="Wang Y."/>
            <person name="Carvalho R."/>
            <person name="Voegtly L."/>
            <person name="Shi R."/>
            <person name="Duckworth R."/>
            <person name="Johnson A."/>
            <person name="Loviza R."/>
            <person name="Walstead R."/>
            <person name="Shah Z."/>
            <person name="Kiflezghi M."/>
            <person name="Wade K."/>
            <person name="Ball S.L."/>
            <person name="Bradley K.W."/>
            <person name="Asai D.J."/>
            <person name="Bowman C.A."/>
            <person name="Russell D.A."/>
            <person name="Pope W.H."/>
            <person name="Jacobs-Sera D."/>
            <person name="Hendrix R.W."/>
            <person name="Hatfull G.F."/>
        </authorList>
    </citation>
    <scope>NUCLEOTIDE SEQUENCE [LARGE SCALE GENOMIC DNA]</scope>
    <source>
        <strain evidence="11">JCM 19170</strain>
    </source>
</reference>
<evidence type="ECO:0000256" key="6">
    <source>
        <dbReference type="SAM" id="Coils"/>
    </source>
</evidence>
<evidence type="ECO:0000256" key="7">
    <source>
        <dbReference type="SAM" id="MobiDB-lite"/>
    </source>
</evidence>
<feature type="region of interest" description="Disordered" evidence="7">
    <location>
        <begin position="213"/>
        <end position="241"/>
    </location>
</feature>
<sequence length="241" mass="26132">MVSPLPQGPATTQAFTAYDDEISLTDLALTIWRRRRIVLAVIILALLAGAAFAFLRPRAYEYKATIEIGTQTLGKDAQQIVPLEGTDTVLSKLKDAYIPVAIAEALREDASLTHLKIDASVPKGATVITLSAKAPKALEPIYLGVMNAAAQRLIADHAPIVYAKKSDLRLIIERKRAEIDDLDRQIALLQTDSKRTETRLAETQGSIQRLQAQFASEGDAAKQATRSVSNEPAAMTPSVSE</sequence>
<gene>
    <name evidence="10" type="ORF">Ga0061068_1022</name>
</gene>
<dbReference type="OrthoDB" id="5781423at2"/>
<keyword evidence="3 8" id="KW-0812">Transmembrane</keyword>
<comment type="subcellular location">
    <subcellularLocation>
        <location evidence="1">Cell membrane</location>
        <topology evidence="1">Multi-pass membrane protein</topology>
    </subcellularLocation>
</comment>